<geneLocation type="plasmid" evidence="5 6">
    <name>pILYOP02</name>
</geneLocation>
<dbReference type="InterPro" id="IPR036388">
    <property type="entry name" value="WH-like_DNA-bd_sf"/>
</dbReference>
<dbReference type="EMBL" id="CP002283">
    <property type="protein sequence ID" value="ADO84667.1"/>
    <property type="molecule type" value="Genomic_DNA"/>
</dbReference>
<dbReference type="KEGG" id="ipo:Ilyop_2930"/>
<evidence type="ECO:0000256" key="2">
    <source>
        <dbReference type="ARBA" id="ARBA00023125"/>
    </source>
</evidence>
<dbReference type="Proteomes" id="UP000006875">
    <property type="component" value="Plasmid pILYOP02"/>
</dbReference>
<dbReference type="SUPFAM" id="SSF46785">
    <property type="entry name" value="Winged helix' DNA-binding domain"/>
    <property type="match status" value="1"/>
</dbReference>
<dbReference type="SUPFAM" id="SSF48008">
    <property type="entry name" value="GntR ligand-binding domain-like"/>
    <property type="match status" value="1"/>
</dbReference>
<dbReference type="PANTHER" id="PTHR43537:SF24">
    <property type="entry name" value="GLUCONATE OPERON TRANSCRIPTIONAL REPRESSOR"/>
    <property type="match status" value="1"/>
</dbReference>
<dbReference type="InterPro" id="IPR000524">
    <property type="entry name" value="Tscrpt_reg_HTH_GntR"/>
</dbReference>
<evidence type="ECO:0000313" key="5">
    <source>
        <dbReference type="EMBL" id="ADO84667.1"/>
    </source>
</evidence>
<dbReference type="GO" id="GO:0003677">
    <property type="term" value="F:DNA binding"/>
    <property type="evidence" value="ECO:0007669"/>
    <property type="project" value="UniProtKB-KW"/>
</dbReference>
<reference evidence="5 6" key="1">
    <citation type="journal article" date="2010" name="Stand. Genomic Sci.">
        <title>Complete genome sequence of Ilyobacter polytropus type strain (CuHbu1).</title>
        <authorList>
            <person name="Sikorski J."/>
            <person name="Chertkov O."/>
            <person name="Lapidus A."/>
            <person name="Nolan M."/>
            <person name="Lucas S."/>
            <person name="Del Rio T.G."/>
            <person name="Tice H."/>
            <person name="Cheng J.F."/>
            <person name="Tapia R."/>
            <person name="Han C."/>
            <person name="Goodwin L."/>
            <person name="Pitluck S."/>
            <person name="Liolios K."/>
            <person name="Ivanova N."/>
            <person name="Mavromatis K."/>
            <person name="Mikhailova N."/>
            <person name="Pati A."/>
            <person name="Chen A."/>
            <person name="Palaniappan K."/>
            <person name="Land M."/>
            <person name="Hauser L."/>
            <person name="Chang Y.J."/>
            <person name="Jeffries C.D."/>
            <person name="Brambilla E."/>
            <person name="Yasawong M."/>
            <person name="Rohde M."/>
            <person name="Pukall R."/>
            <person name="Spring S."/>
            <person name="Goker M."/>
            <person name="Woyke T."/>
            <person name="Bristow J."/>
            <person name="Eisen J.A."/>
            <person name="Markowitz V."/>
            <person name="Hugenholtz P."/>
            <person name="Kyrpides N.C."/>
            <person name="Klenk H.P."/>
        </authorList>
    </citation>
    <scope>NUCLEOTIDE SEQUENCE [LARGE SCALE GENOMIC DNA]</scope>
    <source>
        <strain evidence="6">ATCC 51220 / DSM 2926 / LMG 16218 / CuHBu1</strain>
        <plasmid evidence="6">pILYOP02</plasmid>
    </source>
</reference>
<sequence length="233" mass="28010">MSNKTNTEKIYRELEKEILNLEYKPGQVITEHEISNKYKISRTPCRDILQKLKMSGLIESIPFKSNYVALLDLDIINQSIYMRMAIETMIVKDTMKNLNEKLIAELDYNLKLQELLLKSDFTTEEFYELDCEFHKIMYRATGNLFIWEQIQKAQVHYHRFRMLDIVAVKNFEAIFQDHKKLLETIKFRKFEELEKIIDTHIYSGIRRLKDKINTEFSDYFIKKTNNTNIKEEK</sequence>
<dbReference type="InterPro" id="IPR011711">
    <property type="entry name" value="GntR_C"/>
</dbReference>
<dbReference type="eggNOG" id="COG1802">
    <property type="taxonomic scope" value="Bacteria"/>
</dbReference>
<dbReference type="Gene3D" id="1.10.10.10">
    <property type="entry name" value="Winged helix-like DNA-binding domain superfamily/Winged helix DNA-binding domain"/>
    <property type="match status" value="1"/>
</dbReference>
<organism evidence="5 6">
    <name type="scientific">Ilyobacter polytropus (strain ATCC 51220 / DSM 2926 / LMG 16218 / CuHBu1)</name>
    <dbReference type="NCBI Taxonomy" id="572544"/>
    <lineage>
        <taxon>Bacteria</taxon>
        <taxon>Fusobacteriati</taxon>
        <taxon>Fusobacteriota</taxon>
        <taxon>Fusobacteriia</taxon>
        <taxon>Fusobacteriales</taxon>
        <taxon>Fusobacteriaceae</taxon>
        <taxon>Ilyobacter</taxon>
    </lineage>
</organism>
<dbReference type="Pfam" id="PF00392">
    <property type="entry name" value="GntR"/>
    <property type="match status" value="1"/>
</dbReference>
<dbReference type="Gene3D" id="1.20.120.530">
    <property type="entry name" value="GntR ligand-binding domain-like"/>
    <property type="match status" value="1"/>
</dbReference>
<protein>
    <submittedName>
        <fullName evidence="5">Transcriptional regulator, GntR family</fullName>
    </submittedName>
</protein>
<keyword evidence="1" id="KW-0805">Transcription regulation</keyword>
<dbReference type="RefSeq" id="WP_013389318.1">
    <property type="nucleotide sequence ID" value="NC_014634.1"/>
</dbReference>
<evidence type="ECO:0000256" key="1">
    <source>
        <dbReference type="ARBA" id="ARBA00023015"/>
    </source>
</evidence>
<dbReference type="PROSITE" id="PS50949">
    <property type="entry name" value="HTH_GNTR"/>
    <property type="match status" value="1"/>
</dbReference>
<dbReference type="InterPro" id="IPR036390">
    <property type="entry name" value="WH_DNA-bd_sf"/>
</dbReference>
<feature type="domain" description="HTH gntR-type" evidence="4">
    <location>
        <begin position="4"/>
        <end position="71"/>
    </location>
</feature>
<gene>
    <name evidence="5" type="ordered locus">Ilyop_2930</name>
</gene>
<accession>E3HE55</accession>
<name>E3HE55_ILYPC</name>
<proteinExistence type="predicted"/>
<keyword evidence="5" id="KW-0614">Plasmid</keyword>
<evidence type="ECO:0000259" key="4">
    <source>
        <dbReference type="PROSITE" id="PS50949"/>
    </source>
</evidence>
<dbReference type="Pfam" id="PF07729">
    <property type="entry name" value="FCD"/>
    <property type="match status" value="1"/>
</dbReference>
<dbReference type="AlphaFoldDB" id="E3HE55"/>
<keyword evidence="3" id="KW-0804">Transcription</keyword>
<evidence type="ECO:0000313" key="6">
    <source>
        <dbReference type="Proteomes" id="UP000006875"/>
    </source>
</evidence>
<keyword evidence="6" id="KW-1185">Reference proteome</keyword>
<keyword evidence="2" id="KW-0238">DNA-binding</keyword>
<dbReference type="GO" id="GO:0003700">
    <property type="term" value="F:DNA-binding transcription factor activity"/>
    <property type="evidence" value="ECO:0007669"/>
    <property type="project" value="InterPro"/>
</dbReference>
<evidence type="ECO:0000256" key="3">
    <source>
        <dbReference type="ARBA" id="ARBA00023163"/>
    </source>
</evidence>
<dbReference type="HOGENOM" id="CLU_017584_5_2_0"/>
<dbReference type="SMART" id="SM00895">
    <property type="entry name" value="FCD"/>
    <property type="match status" value="1"/>
</dbReference>
<dbReference type="InterPro" id="IPR008920">
    <property type="entry name" value="TF_FadR/GntR_C"/>
</dbReference>
<dbReference type="PANTHER" id="PTHR43537">
    <property type="entry name" value="TRANSCRIPTIONAL REGULATOR, GNTR FAMILY"/>
    <property type="match status" value="1"/>
</dbReference>